<gene>
    <name evidence="1" type="ORF">FA869_12540</name>
</gene>
<dbReference type="InterPro" id="IPR029058">
    <property type="entry name" value="AB_hydrolase_fold"/>
</dbReference>
<comment type="caution">
    <text evidence="1">The sequence shown here is derived from an EMBL/GenBank/DDBJ whole genome shotgun (WGS) entry which is preliminary data.</text>
</comment>
<organism evidence="1 2">
    <name type="scientific">Halopseudomonas bauzanensis</name>
    <dbReference type="NCBI Taxonomy" id="653930"/>
    <lineage>
        <taxon>Bacteria</taxon>
        <taxon>Pseudomonadati</taxon>
        <taxon>Pseudomonadota</taxon>
        <taxon>Gammaproteobacteria</taxon>
        <taxon>Pseudomonadales</taxon>
        <taxon>Pseudomonadaceae</taxon>
        <taxon>Halopseudomonas</taxon>
    </lineage>
</organism>
<proteinExistence type="predicted"/>
<name>A0A4U0YI43_9GAMM</name>
<dbReference type="EMBL" id="SWAV01000004">
    <property type="protein sequence ID" value="TKA90875.1"/>
    <property type="molecule type" value="Genomic_DNA"/>
</dbReference>
<accession>A0A4U0YI43</accession>
<dbReference type="GO" id="GO:0016787">
    <property type="term" value="F:hydrolase activity"/>
    <property type="evidence" value="ECO:0007669"/>
    <property type="project" value="UniProtKB-KW"/>
</dbReference>
<protein>
    <submittedName>
        <fullName evidence="1">Alpha/beta hydrolase</fullName>
    </submittedName>
</protein>
<dbReference type="AlphaFoldDB" id="A0A4U0YI43"/>
<evidence type="ECO:0000313" key="1">
    <source>
        <dbReference type="EMBL" id="TKA90875.1"/>
    </source>
</evidence>
<dbReference type="Gene3D" id="3.40.50.1820">
    <property type="entry name" value="alpha/beta hydrolase"/>
    <property type="match status" value="1"/>
</dbReference>
<evidence type="ECO:0000313" key="2">
    <source>
        <dbReference type="Proteomes" id="UP000305198"/>
    </source>
</evidence>
<sequence length="409" mass="44943">MGTYNGIQGGAVYVVEIPDEWDGDGLIMYTHGYRGTGENLLPSVPQDPWRDAALAAGYAWASSSYSANYYDVRAGVEDTNKLALNLIDYLEADHGVRFLEPNQYLISGESLGGHVAAAAVDRENMERTLSKVPYAGAMPMCQAEQNQFQWLGDYPRVVMELSGYGDADYADFQDLLPQMLGTLFNFNGTSPDWSSPRGVNGERLVGIARNLTGGERPIFDEGFAVNMWQGAVLGTGGSEGDIEGILARNGYGNENQVYRWTSDPEPTADEQAFNEQIARVSADEDANLQREDGVRWIPLVQGDFEVPVLTLHTLGDFYVPFRHQQLYREGAEAHGNEDLLVQRAIRATGHCEFSSQEVTRAMNDWLDWVNDNDKPAGDEVLDATVVADADYGCTFTNPQRPGLPACGAN</sequence>
<dbReference type="RefSeq" id="WP_136869693.1">
    <property type="nucleotide sequence ID" value="NZ_SWAV01000004.1"/>
</dbReference>
<reference evidence="1 2" key="1">
    <citation type="submission" date="2019-04" db="EMBL/GenBank/DDBJ databases">
        <title>Crypto-aerobic microbial life in anoxic (sulfidic) marine sediments.</title>
        <authorList>
            <person name="Bhattacharya S."/>
            <person name="Roy C."/>
            <person name="Mondal N."/>
            <person name="Sarkar J."/>
            <person name="Mandal S."/>
            <person name="Rameez M.J."/>
            <person name="Ghosh W."/>
        </authorList>
    </citation>
    <scope>NUCLEOTIDE SEQUENCE [LARGE SCALE GENOMIC DNA]</scope>
    <source>
        <strain evidence="1 2">SBBB</strain>
    </source>
</reference>
<dbReference type="Proteomes" id="UP000305198">
    <property type="component" value="Unassembled WGS sequence"/>
</dbReference>
<keyword evidence="1" id="KW-0378">Hydrolase</keyword>
<dbReference type="SUPFAM" id="SSF53474">
    <property type="entry name" value="alpha/beta-Hydrolases"/>
    <property type="match status" value="1"/>
</dbReference>